<dbReference type="PANTHER" id="PTHR32182">
    <property type="entry name" value="DNA REPLICATION AND REPAIR PROTEIN RECF"/>
    <property type="match status" value="1"/>
</dbReference>
<evidence type="ECO:0000256" key="10">
    <source>
        <dbReference type="RuleBase" id="RU000578"/>
    </source>
</evidence>
<comment type="subcellular location">
    <subcellularLocation>
        <location evidence="1 9 10">Cytoplasm</location>
    </subcellularLocation>
</comment>
<dbReference type="InterPro" id="IPR018078">
    <property type="entry name" value="DNA-binding_RecF_CS"/>
</dbReference>
<dbReference type="PROSITE" id="PS00617">
    <property type="entry name" value="RECF_1"/>
    <property type="match status" value="1"/>
</dbReference>
<dbReference type="Gene3D" id="3.40.50.300">
    <property type="entry name" value="P-loop containing nucleotide triphosphate hydrolases"/>
    <property type="match status" value="1"/>
</dbReference>
<comment type="function">
    <text evidence="9 10">The RecF protein is involved in DNA metabolism; it is required for DNA replication and normal SOS inducibility. RecF binds preferentially to single-stranded, linear DNA. It also seems to bind ATP.</text>
</comment>
<keyword evidence="9 10" id="KW-0227">DNA damage</keyword>
<dbReference type="RefSeq" id="WP_143409658.1">
    <property type="nucleotide sequence ID" value="NZ_VHSF01000001.1"/>
</dbReference>
<evidence type="ECO:0000313" key="12">
    <source>
        <dbReference type="EMBL" id="TRO66879.1"/>
    </source>
</evidence>
<keyword evidence="7 9" id="KW-0067">ATP-binding</keyword>
<evidence type="ECO:0000256" key="1">
    <source>
        <dbReference type="ARBA" id="ARBA00004496"/>
    </source>
</evidence>
<dbReference type="NCBIfam" id="TIGR00611">
    <property type="entry name" value="recf"/>
    <property type="match status" value="1"/>
</dbReference>
<comment type="caution">
    <text evidence="12">The sequence shown here is derived from an EMBL/GenBank/DDBJ whole genome shotgun (WGS) entry which is preliminary data.</text>
</comment>
<keyword evidence="13" id="KW-1185">Reference proteome</keyword>
<evidence type="ECO:0000256" key="4">
    <source>
        <dbReference type="ARBA" id="ARBA00022490"/>
    </source>
</evidence>
<dbReference type="AlphaFoldDB" id="A0A550I7D0"/>
<dbReference type="EMBL" id="VHSF01000001">
    <property type="protein sequence ID" value="TRO66879.1"/>
    <property type="molecule type" value="Genomic_DNA"/>
</dbReference>
<dbReference type="GO" id="GO:0006260">
    <property type="term" value="P:DNA replication"/>
    <property type="evidence" value="ECO:0007669"/>
    <property type="project" value="UniProtKB-UniRule"/>
</dbReference>
<dbReference type="Gene3D" id="1.20.1050.90">
    <property type="entry name" value="RecF/RecN/SMC, N-terminal domain"/>
    <property type="match status" value="1"/>
</dbReference>
<dbReference type="SUPFAM" id="SSF52540">
    <property type="entry name" value="P-loop containing nucleoside triphosphate hydrolases"/>
    <property type="match status" value="1"/>
</dbReference>
<dbReference type="GO" id="GO:0006302">
    <property type="term" value="P:double-strand break repair"/>
    <property type="evidence" value="ECO:0007669"/>
    <property type="project" value="TreeGrafter"/>
</dbReference>
<evidence type="ECO:0000256" key="6">
    <source>
        <dbReference type="ARBA" id="ARBA00022741"/>
    </source>
</evidence>
<dbReference type="PROSITE" id="PS00618">
    <property type="entry name" value="RECF_2"/>
    <property type="match status" value="1"/>
</dbReference>
<evidence type="ECO:0000256" key="5">
    <source>
        <dbReference type="ARBA" id="ARBA00022705"/>
    </source>
</evidence>
<organism evidence="12 13">
    <name type="scientific">Christiangramia sabulilitoris</name>
    <dbReference type="NCBI Taxonomy" id="2583991"/>
    <lineage>
        <taxon>Bacteria</taxon>
        <taxon>Pseudomonadati</taxon>
        <taxon>Bacteroidota</taxon>
        <taxon>Flavobacteriia</taxon>
        <taxon>Flavobacteriales</taxon>
        <taxon>Flavobacteriaceae</taxon>
        <taxon>Christiangramia</taxon>
    </lineage>
</organism>
<gene>
    <name evidence="9 12" type="primary">recF</name>
    <name evidence="12" type="ORF">FGM01_03020</name>
</gene>
<feature type="binding site" evidence="9">
    <location>
        <begin position="30"/>
        <end position="37"/>
    </location>
    <ligand>
        <name>ATP</name>
        <dbReference type="ChEBI" id="CHEBI:30616"/>
    </ligand>
</feature>
<dbReference type="GO" id="GO:0000731">
    <property type="term" value="P:DNA synthesis involved in DNA repair"/>
    <property type="evidence" value="ECO:0007669"/>
    <property type="project" value="TreeGrafter"/>
</dbReference>
<evidence type="ECO:0000256" key="7">
    <source>
        <dbReference type="ARBA" id="ARBA00022840"/>
    </source>
</evidence>
<feature type="domain" description="RecF/RecN/SMC N-terminal" evidence="11">
    <location>
        <begin position="3"/>
        <end position="343"/>
    </location>
</feature>
<keyword evidence="9 10" id="KW-0234">DNA repair</keyword>
<keyword evidence="4 9" id="KW-0963">Cytoplasm</keyword>
<dbReference type="OrthoDB" id="9803889at2"/>
<keyword evidence="5 9" id="KW-0235">DNA replication</keyword>
<keyword evidence="6 9" id="KW-0547">Nucleotide-binding</keyword>
<dbReference type="InterPro" id="IPR003395">
    <property type="entry name" value="RecF/RecN/SMC_N"/>
</dbReference>
<dbReference type="InterPro" id="IPR042174">
    <property type="entry name" value="RecF_2"/>
</dbReference>
<dbReference type="GO" id="GO:0005737">
    <property type="term" value="C:cytoplasm"/>
    <property type="evidence" value="ECO:0007669"/>
    <property type="project" value="UniProtKB-SubCell"/>
</dbReference>
<dbReference type="InterPro" id="IPR027417">
    <property type="entry name" value="P-loop_NTPase"/>
</dbReference>
<dbReference type="InterPro" id="IPR001238">
    <property type="entry name" value="DNA-binding_RecF"/>
</dbReference>
<name>A0A550I7D0_9FLAO</name>
<dbReference type="GO" id="GO:0009432">
    <property type="term" value="P:SOS response"/>
    <property type="evidence" value="ECO:0007669"/>
    <property type="project" value="UniProtKB-UniRule"/>
</dbReference>
<evidence type="ECO:0000256" key="9">
    <source>
        <dbReference type="HAMAP-Rule" id="MF_00365"/>
    </source>
</evidence>
<dbReference type="GO" id="GO:0005524">
    <property type="term" value="F:ATP binding"/>
    <property type="evidence" value="ECO:0007669"/>
    <property type="project" value="UniProtKB-UniRule"/>
</dbReference>
<evidence type="ECO:0000313" key="13">
    <source>
        <dbReference type="Proteomes" id="UP000315131"/>
    </source>
</evidence>
<keyword evidence="8 9" id="KW-0238">DNA-binding</keyword>
<evidence type="ECO:0000259" key="11">
    <source>
        <dbReference type="Pfam" id="PF02463"/>
    </source>
</evidence>
<dbReference type="PANTHER" id="PTHR32182:SF0">
    <property type="entry name" value="DNA REPLICATION AND REPAIR PROTEIN RECF"/>
    <property type="match status" value="1"/>
</dbReference>
<comment type="similarity">
    <text evidence="2 9 10">Belongs to the RecF family.</text>
</comment>
<protein>
    <recommendedName>
        <fullName evidence="3 9">DNA replication and repair protein RecF</fullName>
    </recommendedName>
</protein>
<evidence type="ECO:0000256" key="3">
    <source>
        <dbReference type="ARBA" id="ARBA00020170"/>
    </source>
</evidence>
<dbReference type="HAMAP" id="MF_00365">
    <property type="entry name" value="RecF"/>
    <property type="match status" value="1"/>
</dbReference>
<proteinExistence type="inferred from homology"/>
<dbReference type="Proteomes" id="UP000315131">
    <property type="component" value="Unassembled WGS sequence"/>
</dbReference>
<evidence type="ECO:0000256" key="8">
    <source>
        <dbReference type="ARBA" id="ARBA00023125"/>
    </source>
</evidence>
<accession>A0A550I7D0</accession>
<dbReference type="Pfam" id="PF02463">
    <property type="entry name" value="SMC_N"/>
    <property type="match status" value="1"/>
</dbReference>
<evidence type="ECO:0000256" key="2">
    <source>
        <dbReference type="ARBA" id="ARBA00008016"/>
    </source>
</evidence>
<reference evidence="12 13" key="1">
    <citation type="submission" date="2019-06" db="EMBL/GenBank/DDBJ databases">
        <title>Gramella sabulilitoris sp. nov., isolated from a marine sand.</title>
        <authorList>
            <person name="Yoon J.-H."/>
        </authorList>
    </citation>
    <scope>NUCLEOTIDE SEQUENCE [LARGE SCALE GENOMIC DNA]</scope>
    <source>
        <strain evidence="12 13">HSMS-1</strain>
    </source>
</reference>
<keyword evidence="9 10" id="KW-0742">SOS response</keyword>
<dbReference type="GO" id="GO:0003697">
    <property type="term" value="F:single-stranded DNA binding"/>
    <property type="evidence" value="ECO:0007669"/>
    <property type="project" value="UniProtKB-UniRule"/>
</dbReference>
<sequence>MHLKNLSLLNYKNLKTAEFDFDEKINCLVGNNGVGKTNVLDSIYHLSFGKSYFNPITSQNINHDSDFFVIEGEFEKNEKSERILASAKKGQKKIIKRNNKAYEKLSEHIGFIPTVIISPADRDLIIEGSETRRKFLDGVISQSDQVYLNQLLQYTKLVSQRNSLLKYFGANNTFERDTLEVYNLQLSSLGQELFEKRKKFLKEFIPIFNKRYSDITNNKEEVHINYKSQLFDNSLSNLLEEQLQKDMALQYTSAGTHKDDLSFEIAGHPIKKFGSQGQQKSFLIALKLAQFDFIKQISKVNPILLLDDIFDKLDENRVAHIVALVATNELGQIFLSDTHADRTEKVVKSSNQSYKIFKL</sequence>